<dbReference type="AlphaFoldDB" id="A0A914WUC2"/>
<keyword evidence="1" id="KW-1185">Reference proteome</keyword>
<proteinExistence type="predicted"/>
<dbReference type="Proteomes" id="UP000887566">
    <property type="component" value="Unplaced"/>
</dbReference>
<evidence type="ECO:0000313" key="1">
    <source>
        <dbReference type="Proteomes" id="UP000887566"/>
    </source>
</evidence>
<evidence type="ECO:0000313" key="2">
    <source>
        <dbReference type="WBParaSite" id="PSAMB.scaffold5168size12445.g26012.t1"/>
    </source>
</evidence>
<name>A0A914WUC2_9BILA</name>
<protein>
    <submittedName>
        <fullName evidence="2">Uncharacterized protein</fullName>
    </submittedName>
</protein>
<dbReference type="WBParaSite" id="PSAMB.scaffold5168size12445.g26012.t1">
    <property type="protein sequence ID" value="PSAMB.scaffold5168size12445.g26012.t1"/>
    <property type="gene ID" value="PSAMB.scaffold5168size12445.g26012"/>
</dbReference>
<reference evidence="2" key="1">
    <citation type="submission" date="2022-11" db="UniProtKB">
        <authorList>
            <consortium name="WormBaseParasite"/>
        </authorList>
    </citation>
    <scope>IDENTIFICATION</scope>
</reference>
<sequence>MTSSRLYSDSQRNRYNTRQPVIDDSIGTRDNSYNKSFLEWWRICRSIEKNPAYIKAADVQQRKKRIDLTSSSFGIFAITASTSRRQKVETDDSRCDTRKLILTEEKVKCRDLCLQCFPRSMAHCEVNYHPSFTRSLVGRSCSCTYGTYYDAVFRDGAAYSIF</sequence>
<organism evidence="1 2">
    <name type="scientific">Plectus sambesii</name>
    <dbReference type="NCBI Taxonomy" id="2011161"/>
    <lineage>
        <taxon>Eukaryota</taxon>
        <taxon>Metazoa</taxon>
        <taxon>Ecdysozoa</taxon>
        <taxon>Nematoda</taxon>
        <taxon>Chromadorea</taxon>
        <taxon>Plectida</taxon>
        <taxon>Plectina</taxon>
        <taxon>Plectoidea</taxon>
        <taxon>Plectidae</taxon>
        <taxon>Plectus</taxon>
    </lineage>
</organism>
<accession>A0A914WUC2</accession>